<evidence type="ECO:0000313" key="2">
    <source>
        <dbReference type="EMBL" id="RYC10571.1"/>
    </source>
</evidence>
<comment type="caution">
    <text evidence="2">The sequence shown here is derived from an EMBL/GenBank/DDBJ whole genome shotgun (WGS) entry which is preliminary data.</text>
</comment>
<evidence type="ECO:0000256" key="1">
    <source>
        <dbReference type="SAM" id="SignalP"/>
    </source>
</evidence>
<organism evidence="2 3">
    <name type="scientific">Nocardioides zhouii</name>
    <dbReference type="NCBI Taxonomy" id="1168729"/>
    <lineage>
        <taxon>Bacteria</taxon>
        <taxon>Bacillati</taxon>
        <taxon>Actinomycetota</taxon>
        <taxon>Actinomycetes</taxon>
        <taxon>Propionibacteriales</taxon>
        <taxon>Nocardioidaceae</taxon>
        <taxon>Nocardioides</taxon>
    </lineage>
</organism>
<dbReference type="EMBL" id="SDWV01000011">
    <property type="protein sequence ID" value="RYC10571.1"/>
    <property type="molecule type" value="Genomic_DNA"/>
</dbReference>
<dbReference type="AlphaFoldDB" id="A0A4Q2SYL1"/>
<feature type="chain" id="PRO_5039355925" description="Periplasmic heavy metal sensor" evidence="1">
    <location>
        <begin position="24"/>
        <end position="158"/>
    </location>
</feature>
<protein>
    <recommendedName>
        <fullName evidence="4">Periplasmic heavy metal sensor</fullName>
    </recommendedName>
</protein>
<feature type="signal peptide" evidence="1">
    <location>
        <begin position="1"/>
        <end position="23"/>
    </location>
</feature>
<name>A0A4Q2SYL1_9ACTN</name>
<sequence>MPLIQTAGLFAAGLLATSGLFTGAVPTTTSDDGLQVPCGAVWSQLPADLQADLKAVRALPVGQKPEALREIRRDALDGDYGARVQRFAERRDERIRAIRGALPDEMKADLHEARRLTGEDRLEAYREIRAGALAGEYGDRVQEVAVKVQERREACLPG</sequence>
<dbReference type="Proteomes" id="UP000291101">
    <property type="component" value="Unassembled WGS sequence"/>
</dbReference>
<proteinExistence type="predicted"/>
<dbReference type="OrthoDB" id="3787159at2"/>
<evidence type="ECO:0008006" key="4">
    <source>
        <dbReference type="Google" id="ProtNLM"/>
    </source>
</evidence>
<dbReference type="RefSeq" id="WP_129427173.1">
    <property type="nucleotide sequence ID" value="NZ_SDWV01000011.1"/>
</dbReference>
<accession>A0A4Q2SYL1</accession>
<reference evidence="2 3" key="1">
    <citation type="submission" date="2019-01" db="EMBL/GenBank/DDBJ databases">
        <title>Novel species of Nocardioides.</title>
        <authorList>
            <person name="Liu Q."/>
            <person name="X Y.-H."/>
        </authorList>
    </citation>
    <scope>NUCLEOTIDE SEQUENCE [LARGE SCALE GENOMIC DNA]</scope>
    <source>
        <strain evidence="2 3">HLT2-9</strain>
    </source>
</reference>
<evidence type="ECO:0000313" key="3">
    <source>
        <dbReference type="Proteomes" id="UP000291101"/>
    </source>
</evidence>
<keyword evidence="1" id="KW-0732">Signal</keyword>
<keyword evidence="3" id="KW-1185">Reference proteome</keyword>
<gene>
    <name evidence="2" type="ORF">EUA94_12300</name>
</gene>